<accession>A0A0G4HT75</accession>
<feature type="compositionally biased region" description="Basic and acidic residues" evidence="1">
    <location>
        <begin position="1"/>
        <end position="13"/>
    </location>
</feature>
<feature type="compositionally biased region" description="Basic and acidic residues" evidence="1">
    <location>
        <begin position="93"/>
        <end position="156"/>
    </location>
</feature>
<feature type="region of interest" description="Disordered" evidence="1">
    <location>
        <begin position="507"/>
        <end position="558"/>
    </location>
</feature>
<feature type="region of interest" description="Disordered" evidence="1">
    <location>
        <begin position="1"/>
        <end position="20"/>
    </location>
</feature>
<evidence type="ECO:0000256" key="1">
    <source>
        <dbReference type="SAM" id="MobiDB-lite"/>
    </source>
</evidence>
<feature type="region of interest" description="Disordered" evidence="1">
    <location>
        <begin position="73"/>
        <end position="156"/>
    </location>
</feature>
<evidence type="ECO:0000313" key="2">
    <source>
        <dbReference type="EMBL" id="CEM47552.1"/>
    </source>
</evidence>
<feature type="compositionally biased region" description="Acidic residues" evidence="1">
    <location>
        <begin position="544"/>
        <end position="558"/>
    </location>
</feature>
<organism evidence="2">
    <name type="scientific">Chromera velia CCMP2878</name>
    <dbReference type="NCBI Taxonomy" id="1169474"/>
    <lineage>
        <taxon>Eukaryota</taxon>
        <taxon>Sar</taxon>
        <taxon>Alveolata</taxon>
        <taxon>Colpodellida</taxon>
        <taxon>Chromeraceae</taxon>
        <taxon>Chromera</taxon>
    </lineage>
</organism>
<proteinExistence type="predicted"/>
<feature type="region of interest" description="Disordered" evidence="1">
    <location>
        <begin position="365"/>
        <end position="390"/>
    </location>
</feature>
<dbReference type="AlphaFoldDB" id="A0A0G4HT75"/>
<sequence>MWKGREREGKGEEWNPPDIQRSVRGKEWIWSGPSRVILTSRQEVEEARGREERVLGKKDDVTIATACSGQTFLQGRPMKAGGELPIILPRLGGKREEERQQETGERDRERENGREGEARNKEKKGGEQRPPRQEEKTVLPQKPRERGAGQHGADAHGDVLWEEEVIDRFIRVFGQVQAKYMKEGGEFWTANSFFQDYMMMAGLLAATIAAPAEEDGSAPLIVPLTPWIPLYFPEEGKIMETEKQLRHQLGVCVGIRSQSLLERVAAATYWYVPVCRRGHWYGLLVKNQILGMGGVEGVGETAISLDSLRGWLQQKEKQRDMACVARFARALLRITHPGEQVPARWSRPMEEEEIKEVAVVQQKEAGIPTNQHPDRWNSSGTASSNDSSPQRKLFLCGDHVAANYFKLKHWPKIQLRQLFQDAQISPQNHHAPLVEPKRGCQVEDGRRRLTGTMKTTSINLFDIRLTKGQEYARGCAWRVANAWMGKGPAVGAGLLTRVSKNLTRRGQIAAPGEGGEGPPEPSSAGLPTRKRDRSIPWKMTGVTSEDEESAEEENDQRR</sequence>
<reference evidence="2" key="1">
    <citation type="submission" date="2014-11" db="EMBL/GenBank/DDBJ databases">
        <authorList>
            <person name="Otto D Thomas"/>
            <person name="Naeem Raeece"/>
        </authorList>
    </citation>
    <scope>NUCLEOTIDE SEQUENCE</scope>
</reference>
<name>A0A0G4HT75_9ALVE</name>
<dbReference type="EMBL" id="CDMZ01003779">
    <property type="protein sequence ID" value="CEM47552.1"/>
    <property type="molecule type" value="Genomic_DNA"/>
</dbReference>
<feature type="compositionally biased region" description="Low complexity" evidence="1">
    <location>
        <begin position="378"/>
        <end position="388"/>
    </location>
</feature>
<gene>
    <name evidence="2" type="ORF">Cvel_31298</name>
</gene>
<protein>
    <submittedName>
        <fullName evidence="2">Uncharacterized protein</fullName>
    </submittedName>
</protein>
<dbReference type="VEuPathDB" id="CryptoDB:Cvel_31298"/>